<organism evidence="5 6">
    <name type="scientific">Parnassius mnemosyne</name>
    <name type="common">clouded apollo</name>
    <dbReference type="NCBI Taxonomy" id="213953"/>
    <lineage>
        <taxon>Eukaryota</taxon>
        <taxon>Metazoa</taxon>
        <taxon>Ecdysozoa</taxon>
        <taxon>Arthropoda</taxon>
        <taxon>Hexapoda</taxon>
        <taxon>Insecta</taxon>
        <taxon>Pterygota</taxon>
        <taxon>Neoptera</taxon>
        <taxon>Endopterygota</taxon>
        <taxon>Lepidoptera</taxon>
        <taxon>Glossata</taxon>
        <taxon>Ditrysia</taxon>
        <taxon>Papilionoidea</taxon>
        <taxon>Papilionidae</taxon>
        <taxon>Parnassiinae</taxon>
        <taxon>Parnassini</taxon>
        <taxon>Parnassius</taxon>
        <taxon>Driopa</taxon>
    </lineage>
</organism>
<evidence type="ECO:0000259" key="2">
    <source>
        <dbReference type="Pfam" id="PF21787"/>
    </source>
</evidence>
<name>A0AAV1LEF4_9NEOP</name>
<feature type="region of interest" description="Disordered" evidence="1">
    <location>
        <begin position="1"/>
        <end position="51"/>
    </location>
</feature>
<evidence type="ECO:0000259" key="3">
    <source>
        <dbReference type="Pfam" id="PF21788"/>
    </source>
</evidence>
<dbReference type="Pfam" id="PF21788">
    <property type="entry name" value="TNP-like_GBD"/>
    <property type="match status" value="1"/>
</dbReference>
<dbReference type="Proteomes" id="UP001314205">
    <property type="component" value="Unassembled WGS sequence"/>
</dbReference>
<feature type="compositionally biased region" description="Basic and acidic residues" evidence="1">
    <location>
        <begin position="40"/>
        <end position="51"/>
    </location>
</feature>
<sequence length="470" mass="53835">MFSIAVPSSTSSSSSEINSDEQTTEPATTASATHQSTPASEKEMTYSSKPEKMLMEPGVNQVLIDHLKKEVEQLTENEKYCALLFDEMTVERHVDYDPVADIIDGFEDLGDYGGRSRGIADHVLVFMLQGIYKNIEEPIAYYFTCGPISSEHLANLINVIIKTVHSIGYQVITTVCDHSVRNVGALKLLKKRSDLPPNQNYFLLNQDKIYIVYDVPHLFKSIRNNFLKTGVMMLSNKRAQWYHLVQVEQRNRIKRLGYTKITKMHIAPNNQAKMRVEIAAQILSNTAAGILKMISEDVEEEQGNALLQTAEVIKELDQLFDCTNGPGENDVDKDIRSHVHRNSSHHQLWPKYKEILNTVVFSELDHDVKLKFRCINSYIITLKSLECIWEYVASKGCDYLNLRRLNLDALENLFEMIRQHNPTEGNQTCHKFKKALKSIVMTRLGIPFSEEPDEMDELLSDFEDYMRSFR</sequence>
<dbReference type="InterPro" id="IPR048365">
    <property type="entry name" value="TNP-like_RNaseH_N"/>
</dbReference>
<evidence type="ECO:0000313" key="5">
    <source>
        <dbReference type="EMBL" id="CAK1592729.1"/>
    </source>
</evidence>
<feature type="compositionally biased region" description="Polar residues" evidence="1">
    <location>
        <begin position="24"/>
        <end position="39"/>
    </location>
</feature>
<feature type="domain" description="Transposable element P transposase-like RNase H C-terminal" evidence="4">
    <location>
        <begin position="405"/>
        <end position="435"/>
    </location>
</feature>
<dbReference type="AlphaFoldDB" id="A0AAV1LEF4"/>
<keyword evidence="6" id="KW-1185">Reference proteome</keyword>
<comment type="caution">
    <text evidence="5">The sequence shown here is derived from an EMBL/GenBank/DDBJ whole genome shotgun (WGS) entry which is preliminary data.</text>
</comment>
<evidence type="ECO:0000256" key="1">
    <source>
        <dbReference type="SAM" id="MobiDB-lite"/>
    </source>
</evidence>
<dbReference type="InterPro" id="IPR048366">
    <property type="entry name" value="TNP-like_GBD"/>
</dbReference>
<reference evidence="5 6" key="1">
    <citation type="submission" date="2023-11" db="EMBL/GenBank/DDBJ databases">
        <authorList>
            <person name="Hedman E."/>
            <person name="Englund M."/>
            <person name="Stromberg M."/>
            <person name="Nyberg Akerstrom W."/>
            <person name="Nylinder S."/>
            <person name="Jareborg N."/>
            <person name="Kallberg Y."/>
            <person name="Kronander E."/>
        </authorList>
    </citation>
    <scope>NUCLEOTIDE SEQUENCE [LARGE SCALE GENOMIC DNA]</scope>
</reference>
<dbReference type="Pfam" id="PF21789">
    <property type="entry name" value="TNP-like_RNaseH_C"/>
    <property type="match status" value="1"/>
</dbReference>
<dbReference type="InterPro" id="IPR048367">
    <property type="entry name" value="TNP-like_RNaseH_C"/>
</dbReference>
<gene>
    <name evidence="5" type="ORF">PARMNEM_LOCUS12623</name>
</gene>
<evidence type="ECO:0008006" key="7">
    <source>
        <dbReference type="Google" id="ProtNLM"/>
    </source>
</evidence>
<feature type="domain" description="Transposable element P transposase-like RNase H" evidence="2">
    <location>
        <begin position="56"/>
        <end position="189"/>
    </location>
</feature>
<proteinExistence type="predicted"/>
<feature type="domain" description="Transposable element P transposase-like GTP-binding insertion" evidence="3">
    <location>
        <begin position="217"/>
        <end position="325"/>
    </location>
</feature>
<evidence type="ECO:0000259" key="4">
    <source>
        <dbReference type="Pfam" id="PF21789"/>
    </source>
</evidence>
<accession>A0AAV1LEF4</accession>
<dbReference type="EMBL" id="CAVLGL010000087">
    <property type="protein sequence ID" value="CAK1592729.1"/>
    <property type="molecule type" value="Genomic_DNA"/>
</dbReference>
<protein>
    <recommendedName>
        <fullName evidence="7">Transposase</fullName>
    </recommendedName>
</protein>
<evidence type="ECO:0000313" key="6">
    <source>
        <dbReference type="Proteomes" id="UP001314205"/>
    </source>
</evidence>
<dbReference type="Pfam" id="PF21787">
    <property type="entry name" value="TNP-like_RNaseH_N"/>
    <property type="match status" value="1"/>
</dbReference>